<comment type="similarity">
    <text evidence="3">Belongs to the class-V pyridoxal-phosphate-dependent aminotransferase family.</text>
</comment>
<dbReference type="PANTHER" id="PTHR43586">
    <property type="entry name" value="CYSTEINE DESULFURASE"/>
    <property type="match status" value="1"/>
</dbReference>
<dbReference type="EMBL" id="FWXV01000003">
    <property type="protein sequence ID" value="SMD10361.1"/>
    <property type="molecule type" value="Genomic_DNA"/>
</dbReference>
<keyword evidence="2" id="KW-0663">Pyridoxal phosphate</keyword>
<gene>
    <name evidence="6" type="ORF">SAMN05661093_04617</name>
</gene>
<proteinExistence type="inferred from homology"/>
<evidence type="ECO:0000256" key="4">
    <source>
        <dbReference type="RuleBase" id="RU004504"/>
    </source>
</evidence>
<organism evidence="6 7">
    <name type="scientific">Kibdelosporangium aridum</name>
    <dbReference type="NCBI Taxonomy" id="2030"/>
    <lineage>
        <taxon>Bacteria</taxon>
        <taxon>Bacillati</taxon>
        <taxon>Actinomycetota</taxon>
        <taxon>Actinomycetes</taxon>
        <taxon>Pseudonocardiales</taxon>
        <taxon>Pseudonocardiaceae</taxon>
        <taxon>Kibdelosporangium</taxon>
    </lineage>
</organism>
<dbReference type="Pfam" id="PF00266">
    <property type="entry name" value="Aminotran_5"/>
    <property type="match status" value="1"/>
</dbReference>
<dbReference type="RefSeq" id="WP_084429168.1">
    <property type="nucleotide sequence ID" value="NZ_FWXV01000003.1"/>
</dbReference>
<dbReference type="Gene3D" id="3.40.640.10">
    <property type="entry name" value="Type I PLP-dependent aspartate aminotransferase-like (Major domain)"/>
    <property type="match status" value="1"/>
</dbReference>
<evidence type="ECO:0000313" key="7">
    <source>
        <dbReference type="Proteomes" id="UP000192674"/>
    </source>
</evidence>
<dbReference type="InterPro" id="IPR015424">
    <property type="entry name" value="PyrdxlP-dep_Trfase"/>
</dbReference>
<dbReference type="InterPro" id="IPR020578">
    <property type="entry name" value="Aminotrans_V_PyrdxlP_BS"/>
</dbReference>
<dbReference type="InterPro" id="IPR015422">
    <property type="entry name" value="PyrdxlP-dep_Trfase_small"/>
</dbReference>
<keyword evidence="6" id="KW-0456">Lyase</keyword>
<dbReference type="Proteomes" id="UP000192674">
    <property type="component" value="Unassembled WGS sequence"/>
</dbReference>
<accession>A0A1W2EKS5</accession>
<comment type="cofactor">
    <cofactor evidence="1 4">
        <name>pyridoxal 5'-phosphate</name>
        <dbReference type="ChEBI" id="CHEBI:597326"/>
    </cofactor>
</comment>
<evidence type="ECO:0000256" key="3">
    <source>
        <dbReference type="RuleBase" id="RU004075"/>
    </source>
</evidence>
<dbReference type="InterPro" id="IPR015421">
    <property type="entry name" value="PyrdxlP-dep_Trfase_major"/>
</dbReference>
<keyword evidence="7" id="KW-1185">Reference proteome</keyword>
<reference evidence="6 7" key="1">
    <citation type="submission" date="2017-04" db="EMBL/GenBank/DDBJ databases">
        <authorList>
            <person name="Afonso C.L."/>
            <person name="Miller P.J."/>
            <person name="Scott M.A."/>
            <person name="Spackman E."/>
            <person name="Goraichik I."/>
            <person name="Dimitrov K.M."/>
            <person name="Suarez D.L."/>
            <person name="Swayne D.E."/>
        </authorList>
    </citation>
    <scope>NUCLEOTIDE SEQUENCE [LARGE SCALE GENOMIC DNA]</scope>
    <source>
        <strain evidence="6 7">DSM 43828</strain>
    </source>
</reference>
<dbReference type="PANTHER" id="PTHR43586:SF24">
    <property type="entry name" value="BLR4730 PROTEIN"/>
    <property type="match status" value="1"/>
</dbReference>
<evidence type="ECO:0000256" key="1">
    <source>
        <dbReference type="ARBA" id="ARBA00001933"/>
    </source>
</evidence>
<feature type="domain" description="Aminotransferase class V" evidence="5">
    <location>
        <begin position="18"/>
        <end position="376"/>
    </location>
</feature>
<sequence length="383" mass="40463">MIDLGAVRADTAGCHDLIFLDSAGSSLPPSPVLDEVLSHLRREAEIGGYRAAAERADSLEEGYSVFASLLGCEPHEVAFTDSATRSWLAAVDAMGLSPGDRVLVTEVEYHSNALGLLNLGIKIEPIPSDASGVVDVDALRDMLDSRVKLVSLVHVPTNGGLVNPVKPVVEAAHSVGALVLLDACQSIGQLPVDAAELGVDVITGTGRKWLRGPRGTGVLVIRDQSGLRPRLIDGKAAVWEFPDRFTLAPGARGFELWEYGVAERLGLIAAGKYALRLGMSSIASAVSSNAALTRESLASIAGVSVHDLGREQCGIVSFTKAGKSAEEVRDRLWDKGIATSVTYSTSTQYDMTRRGLTSLVRASPHYFVSPSDISAFASALTDV</sequence>
<dbReference type="AlphaFoldDB" id="A0A1W2EKS5"/>
<evidence type="ECO:0000256" key="2">
    <source>
        <dbReference type="ARBA" id="ARBA00022898"/>
    </source>
</evidence>
<dbReference type="InterPro" id="IPR000192">
    <property type="entry name" value="Aminotrans_V_dom"/>
</dbReference>
<dbReference type="GO" id="GO:0016829">
    <property type="term" value="F:lyase activity"/>
    <property type="evidence" value="ECO:0007669"/>
    <property type="project" value="UniProtKB-KW"/>
</dbReference>
<evidence type="ECO:0000259" key="5">
    <source>
        <dbReference type="Pfam" id="PF00266"/>
    </source>
</evidence>
<dbReference type="OrthoDB" id="9808002at2"/>
<dbReference type="SUPFAM" id="SSF53383">
    <property type="entry name" value="PLP-dependent transferases"/>
    <property type="match status" value="1"/>
</dbReference>
<dbReference type="PROSITE" id="PS00595">
    <property type="entry name" value="AA_TRANSFER_CLASS_5"/>
    <property type="match status" value="1"/>
</dbReference>
<evidence type="ECO:0000313" key="6">
    <source>
        <dbReference type="EMBL" id="SMD10361.1"/>
    </source>
</evidence>
<protein>
    <submittedName>
        <fullName evidence="6">Selenocysteine lyase/Cysteine desulfurase</fullName>
    </submittedName>
</protein>
<dbReference type="Gene3D" id="3.90.1150.10">
    <property type="entry name" value="Aspartate Aminotransferase, domain 1"/>
    <property type="match status" value="1"/>
</dbReference>
<name>A0A1W2EKS5_KIBAR</name>